<accession>A0A7E4ZTQ6</accession>
<reference evidence="4" key="2">
    <citation type="submission" date="2020-10" db="UniProtKB">
        <authorList>
            <consortium name="WormBaseParasite"/>
        </authorList>
    </citation>
    <scope>IDENTIFICATION</scope>
</reference>
<sequence length="280" mass="30765">MLKFALISAIFKIVATLSAPPLNTFVALNECFQHRQGFKLDITEAHMTGTDSIQFKDDCLRACLRSLLQDTFTCRSLMHMPRDDDCVLTSMSESTGAKVEKVDDHGFMSTVNYYENKCADSPYKKPAAIAQVEMKSFRGARAIVEIAQAPGEKLQIMALIDGVRPNGLVDVNVRRGSVKSCDSLRHNDVKLSERVLQMFTDASGMAVQPWSDVDLGVLGKDYLGSTVLLVDTMTQHVIDCGVIKIKGDPVEYERVKSTASVSGFSMFAILSVLATALRVL</sequence>
<evidence type="ECO:0000313" key="4">
    <source>
        <dbReference type="WBParaSite" id="Pan_g16712.t1"/>
    </source>
</evidence>
<protein>
    <submittedName>
        <fullName evidence="4">Apple domain-containing protein</fullName>
    </submittedName>
</protein>
<proteinExistence type="predicted"/>
<dbReference type="Gene3D" id="3.50.4.10">
    <property type="entry name" value="Hepatocyte Growth Factor"/>
    <property type="match status" value="1"/>
</dbReference>
<dbReference type="Proteomes" id="UP000492821">
    <property type="component" value="Unassembled WGS sequence"/>
</dbReference>
<keyword evidence="3" id="KW-1185">Reference proteome</keyword>
<keyword evidence="1" id="KW-0732">Signal</keyword>
<dbReference type="InterPro" id="IPR003609">
    <property type="entry name" value="Pan_app"/>
</dbReference>
<dbReference type="PROSITE" id="PS50948">
    <property type="entry name" value="PAN"/>
    <property type="match status" value="1"/>
</dbReference>
<evidence type="ECO:0000259" key="2">
    <source>
        <dbReference type="PROSITE" id="PS50948"/>
    </source>
</evidence>
<dbReference type="AlphaFoldDB" id="A0A7E4ZTQ6"/>
<dbReference type="WBParaSite" id="Pan_g16712.t1">
    <property type="protein sequence ID" value="Pan_g16712.t1"/>
    <property type="gene ID" value="Pan_g16712"/>
</dbReference>
<feature type="signal peptide" evidence="1">
    <location>
        <begin position="1"/>
        <end position="16"/>
    </location>
</feature>
<feature type="chain" id="PRO_5028949664" evidence="1">
    <location>
        <begin position="17"/>
        <end position="280"/>
    </location>
</feature>
<feature type="domain" description="Apple" evidence="2">
    <location>
        <begin position="31"/>
        <end position="118"/>
    </location>
</feature>
<evidence type="ECO:0000256" key="1">
    <source>
        <dbReference type="SAM" id="SignalP"/>
    </source>
</evidence>
<name>A0A7E4ZTQ6_PANRE</name>
<dbReference type="CDD" id="cd01099">
    <property type="entry name" value="PAN_AP_HGF"/>
    <property type="match status" value="1"/>
</dbReference>
<reference evidence="3" key="1">
    <citation type="journal article" date="2013" name="Genetics">
        <title>The draft genome and transcriptome of Panagrellus redivivus are shaped by the harsh demands of a free-living lifestyle.</title>
        <authorList>
            <person name="Srinivasan J."/>
            <person name="Dillman A.R."/>
            <person name="Macchietto M.G."/>
            <person name="Heikkinen L."/>
            <person name="Lakso M."/>
            <person name="Fracchia K.M."/>
            <person name="Antoshechkin I."/>
            <person name="Mortazavi A."/>
            <person name="Wong G."/>
            <person name="Sternberg P.W."/>
        </authorList>
    </citation>
    <scope>NUCLEOTIDE SEQUENCE [LARGE SCALE GENOMIC DNA]</scope>
    <source>
        <strain evidence="3">MT8872</strain>
    </source>
</reference>
<evidence type="ECO:0000313" key="3">
    <source>
        <dbReference type="Proteomes" id="UP000492821"/>
    </source>
</evidence>
<organism evidence="3 4">
    <name type="scientific">Panagrellus redivivus</name>
    <name type="common">Microworm</name>
    <dbReference type="NCBI Taxonomy" id="6233"/>
    <lineage>
        <taxon>Eukaryota</taxon>
        <taxon>Metazoa</taxon>
        <taxon>Ecdysozoa</taxon>
        <taxon>Nematoda</taxon>
        <taxon>Chromadorea</taxon>
        <taxon>Rhabditida</taxon>
        <taxon>Tylenchina</taxon>
        <taxon>Panagrolaimomorpha</taxon>
        <taxon>Panagrolaimoidea</taxon>
        <taxon>Panagrolaimidae</taxon>
        <taxon>Panagrellus</taxon>
    </lineage>
</organism>
<dbReference type="SUPFAM" id="SSF57414">
    <property type="entry name" value="Hairpin loop containing domain-like"/>
    <property type="match status" value="1"/>
</dbReference>